<feature type="transmembrane region" description="Helical" evidence="5">
    <location>
        <begin position="12"/>
        <end position="34"/>
    </location>
</feature>
<accession>A0AAE0VLJ0</accession>
<sequence>MSSKGTSALKKLVIVLLIFCFILDLVGFVIPYWYYTESTLLGVTVKAYGGLWTVCSQASFLLTCGDYVNSTLVDWFRAVRAFSALGFLLFLASLVVVIVHSCSKSKKKLLYLVAVCLTFAGAICAMISFAIYAGNATGNLNKFHAAFYITIVAFVLGLVTGILGILDALGIIGGKVESAS</sequence>
<evidence type="ECO:0000313" key="7">
    <source>
        <dbReference type="Proteomes" id="UP001195483"/>
    </source>
</evidence>
<evidence type="ECO:0000256" key="4">
    <source>
        <dbReference type="ARBA" id="ARBA00023136"/>
    </source>
</evidence>
<dbReference type="EMBL" id="JAEAOA010002320">
    <property type="protein sequence ID" value="KAK3582718.1"/>
    <property type="molecule type" value="Genomic_DNA"/>
</dbReference>
<reference evidence="6" key="3">
    <citation type="submission" date="2023-05" db="EMBL/GenBank/DDBJ databases">
        <authorList>
            <person name="Smith C.H."/>
        </authorList>
    </citation>
    <scope>NUCLEOTIDE SEQUENCE</scope>
    <source>
        <strain evidence="6">CHS0354</strain>
        <tissue evidence="6">Mantle</tissue>
    </source>
</reference>
<keyword evidence="7" id="KW-1185">Reference proteome</keyword>
<dbReference type="Pfam" id="PF00822">
    <property type="entry name" value="PMP22_Claudin"/>
    <property type="match status" value="1"/>
</dbReference>
<comment type="caution">
    <text evidence="6">The sequence shown here is derived from an EMBL/GenBank/DDBJ whole genome shotgun (WGS) entry which is preliminary data.</text>
</comment>
<evidence type="ECO:0000313" key="6">
    <source>
        <dbReference type="EMBL" id="KAK3582718.1"/>
    </source>
</evidence>
<dbReference type="PANTHER" id="PTHR21284">
    <property type="entry name" value="EG:80H7.2 PROTEIN"/>
    <property type="match status" value="1"/>
</dbReference>
<reference evidence="6" key="2">
    <citation type="journal article" date="2021" name="Genome Biol. Evol.">
        <title>Developing a high-quality reference genome for a parasitic bivalve with doubly uniparental inheritance (Bivalvia: Unionida).</title>
        <authorList>
            <person name="Smith C.H."/>
        </authorList>
    </citation>
    <scope>NUCLEOTIDE SEQUENCE</scope>
    <source>
        <strain evidence="6">CHS0354</strain>
        <tissue evidence="6">Mantle</tissue>
    </source>
</reference>
<dbReference type="AlphaFoldDB" id="A0AAE0VLJ0"/>
<name>A0AAE0VLJ0_9BIVA</name>
<evidence type="ECO:0000256" key="2">
    <source>
        <dbReference type="ARBA" id="ARBA00022692"/>
    </source>
</evidence>
<feature type="transmembrane region" description="Helical" evidence="5">
    <location>
        <begin position="145"/>
        <end position="166"/>
    </location>
</feature>
<organism evidence="6 7">
    <name type="scientific">Potamilus streckersoni</name>
    <dbReference type="NCBI Taxonomy" id="2493646"/>
    <lineage>
        <taxon>Eukaryota</taxon>
        <taxon>Metazoa</taxon>
        <taxon>Spiralia</taxon>
        <taxon>Lophotrochozoa</taxon>
        <taxon>Mollusca</taxon>
        <taxon>Bivalvia</taxon>
        <taxon>Autobranchia</taxon>
        <taxon>Heteroconchia</taxon>
        <taxon>Palaeoheterodonta</taxon>
        <taxon>Unionida</taxon>
        <taxon>Unionoidea</taxon>
        <taxon>Unionidae</taxon>
        <taxon>Ambleminae</taxon>
        <taxon>Lampsilini</taxon>
        <taxon>Potamilus</taxon>
    </lineage>
</organism>
<dbReference type="Gene3D" id="1.20.140.150">
    <property type="match status" value="1"/>
</dbReference>
<evidence type="ECO:0000256" key="1">
    <source>
        <dbReference type="ARBA" id="ARBA00004141"/>
    </source>
</evidence>
<protein>
    <submittedName>
        <fullName evidence="6">Uncharacterized protein</fullName>
    </submittedName>
</protein>
<dbReference type="Proteomes" id="UP001195483">
    <property type="component" value="Unassembled WGS sequence"/>
</dbReference>
<feature type="transmembrane region" description="Helical" evidence="5">
    <location>
        <begin position="109"/>
        <end position="133"/>
    </location>
</feature>
<evidence type="ECO:0000256" key="5">
    <source>
        <dbReference type="SAM" id="Phobius"/>
    </source>
</evidence>
<keyword evidence="3 5" id="KW-1133">Transmembrane helix</keyword>
<evidence type="ECO:0000256" key="3">
    <source>
        <dbReference type="ARBA" id="ARBA00022989"/>
    </source>
</evidence>
<gene>
    <name evidence="6" type="ORF">CHS0354_039758</name>
</gene>
<keyword evidence="2 5" id="KW-0812">Transmembrane</keyword>
<dbReference type="PANTHER" id="PTHR21284:SF12">
    <property type="entry name" value="EG:80H7.2 PROTEIN"/>
    <property type="match status" value="1"/>
</dbReference>
<feature type="transmembrane region" description="Helical" evidence="5">
    <location>
        <begin position="81"/>
        <end position="102"/>
    </location>
</feature>
<reference evidence="6" key="1">
    <citation type="journal article" date="2021" name="Genome Biol. Evol.">
        <title>A High-Quality Reference Genome for a Parasitic Bivalve with Doubly Uniparental Inheritance (Bivalvia: Unionida).</title>
        <authorList>
            <person name="Smith C.H."/>
        </authorList>
    </citation>
    <scope>NUCLEOTIDE SEQUENCE</scope>
    <source>
        <strain evidence="6">CHS0354</strain>
    </source>
</reference>
<proteinExistence type="predicted"/>
<keyword evidence="4 5" id="KW-0472">Membrane</keyword>
<dbReference type="InterPro" id="IPR004031">
    <property type="entry name" value="PMP22/EMP/MP20/Claudin"/>
</dbReference>
<comment type="subcellular location">
    <subcellularLocation>
        <location evidence="1">Membrane</location>
        <topology evidence="1">Multi-pass membrane protein</topology>
    </subcellularLocation>
</comment>
<dbReference type="GO" id="GO:0016020">
    <property type="term" value="C:membrane"/>
    <property type="evidence" value="ECO:0007669"/>
    <property type="project" value="UniProtKB-SubCell"/>
</dbReference>